<evidence type="ECO:0000313" key="3">
    <source>
        <dbReference type="Proteomes" id="UP000481858"/>
    </source>
</evidence>
<evidence type="ECO:0000256" key="1">
    <source>
        <dbReference type="ARBA" id="ARBA00009042"/>
    </source>
</evidence>
<dbReference type="EMBL" id="WUBL01000087">
    <property type="protein sequence ID" value="KAF2966505.1"/>
    <property type="molecule type" value="Genomic_DNA"/>
</dbReference>
<dbReference type="InterPro" id="IPR011333">
    <property type="entry name" value="SKP1/BTB/POZ_sf"/>
</dbReference>
<name>A0A7C8IQI2_9PEZI</name>
<proteinExistence type="inferred from homology"/>
<dbReference type="OrthoDB" id="407298at2759"/>
<comment type="caution">
    <text evidence="2">The sequence shown here is derived from an EMBL/GenBank/DDBJ whole genome shotgun (WGS) entry which is preliminary data.</text>
</comment>
<organism evidence="2 3">
    <name type="scientific">Xylaria multiplex</name>
    <dbReference type="NCBI Taxonomy" id="323545"/>
    <lineage>
        <taxon>Eukaryota</taxon>
        <taxon>Fungi</taxon>
        <taxon>Dikarya</taxon>
        <taxon>Ascomycota</taxon>
        <taxon>Pezizomycotina</taxon>
        <taxon>Sordariomycetes</taxon>
        <taxon>Xylariomycetidae</taxon>
        <taxon>Xylariales</taxon>
        <taxon>Xylariaceae</taxon>
        <taxon>Xylaria</taxon>
    </lineage>
</organism>
<dbReference type="Gene3D" id="2.120.10.70">
    <property type="entry name" value="Fucose-specific lectin"/>
    <property type="match status" value="1"/>
</dbReference>
<comment type="similarity">
    <text evidence="1">Belongs to the fungal fucose-specific lectin family.</text>
</comment>
<keyword evidence="3" id="KW-1185">Reference proteome</keyword>
<dbReference type="Gene3D" id="3.30.710.10">
    <property type="entry name" value="Potassium Channel Kv1.1, Chain A"/>
    <property type="match status" value="1"/>
</dbReference>
<dbReference type="Pfam" id="PF07938">
    <property type="entry name" value="Fungal_lectin"/>
    <property type="match status" value="1"/>
</dbReference>
<dbReference type="Proteomes" id="UP000481858">
    <property type="component" value="Unassembled WGS sequence"/>
</dbReference>
<accession>A0A7C8IQI2</accession>
<protein>
    <submittedName>
        <fullName evidence="2">Uncharacterized protein</fullName>
    </submittedName>
</protein>
<dbReference type="AlphaFoldDB" id="A0A7C8IQI2"/>
<dbReference type="InParanoid" id="A0A7C8IQI2"/>
<gene>
    <name evidence="2" type="ORF">GQX73_g7044</name>
</gene>
<sequence length="517" mass="58462">MSLLDPNGDLCLQVGESPVTSFVVCSKTLARTSDFWNKLLNGEFRESGKHRSQDIGSNWTVEFPEDDPRSMELLLNIIHGRFDKVPSYESVMDIQYLYNVSVLTDKYAMTHVLRPWAPGWLRRSMSFLGEWSGLSLREQYCHEWLWISWEFGDTANFEKVANFLLLNSCAWPEHPNNLRCDGVLEPPDIYEILEETRLATIEALLTPLNKIVRGLIRKDGGLSRDGSDVATTVIGTLACKVYYQDTEDVIHELTCSNDSGWQDTSTNFTAKPGSPLASVSFNSGNEVHVYIVSAEGYLEERVYSSEQDGWSPGTLDNSRFRVAEASRLAAVSWPEDSSIRLYAQNPDDTIQEYQYEASTGWKNPVVLPSAEFGSSLAAMFWEDNGHHIRVYYIDPDSTVKEQRYDPKEGWRAGVPIVRTSSSFASIAAVAWFDSSAHQRVYLHDSSGNITEYEWNTANNEWTSKGPVIGPLTFGRHIAALEWKTGTELRVFYQDDDNTIREQAKSDEGEWYPGELVA</sequence>
<dbReference type="Gene3D" id="2.40.128.190">
    <property type="match status" value="1"/>
</dbReference>
<reference evidence="2 3" key="1">
    <citation type="submission" date="2019-12" db="EMBL/GenBank/DDBJ databases">
        <title>Draft genome sequence of the ascomycete Xylaria multiplex DSM 110363.</title>
        <authorList>
            <person name="Buettner E."/>
            <person name="Kellner H."/>
        </authorList>
    </citation>
    <scope>NUCLEOTIDE SEQUENCE [LARGE SCALE GENOMIC DNA]</scope>
    <source>
        <strain evidence="2 3">DSM 110363</strain>
    </source>
</reference>
<dbReference type="SUPFAM" id="SSF89372">
    <property type="entry name" value="Fucose-specific lectin"/>
    <property type="match status" value="1"/>
</dbReference>
<evidence type="ECO:0000313" key="2">
    <source>
        <dbReference type="EMBL" id="KAF2966505.1"/>
    </source>
</evidence>
<dbReference type="InterPro" id="IPR012475">
    <property type="entry name" value="Fungal_lectin"/>
</dbReference>